<protein>
    <submittedName>
        <fullName evidence="2">Uncharacterized protein</fullName>
    </submittedName>
</protein>
<accession>A0AAN9RKC6</accession>
<evidence type="ECO:0000256" key="1">
    <source>
        <dbReference type="SAM" id="MobiDB-lite"/>
    </source>
</evidence>
<organism evidence="2 3">
    <name type="scientific">Psophocarpus tetragonolobus</name>
    <name type="common">Winged bean</name>
    <name type="synonym">Dolichos tetragonolobus</name>
    <dbReference type="NCBI Taxonomy" id="3891"/>
    <lineage>
        <taxon>Eukaryota</taxon>
        <taxon>Viridiplantae</taxon>
        <taxon>Streptophyta</taxon>
        <taxon>Embryophyta</taxon>
        <taxon>Tracheophyta</taxon>
        <taxon>Spermatophyta</taxon>
        <taxon>Magnoliopsida</taxon>
        <taxon>eudicotyledons</taxon>
        <taxon>Gunneridae</taxon>
        <taxon>Pentapetalae</taxon>
        <taxon>rosids</taxon>
        <taxon>fabids</taxon>
        <taxon>Fabales</taxon>
        <taxon>Fabaceae</taxon>
        <taxon>Papilionoideae</taxon>
        <taxon>50 kb inversion clade</taxon>
        <taxon>NPAAA clade</taxon>
        <taxon>indigoferoid/millettioid clade</taxon>
        <taxon>Phaseoleae</taxon>
        <taxon>Psophocarpus</taxon>
    </lineage>
</organism>
<comment type="caution">
    <text evidence="2">The sequence shown here is derived from an EMBL/GenBank/DDBJ whole genome shotgun (WGS) entry which is preliminary data.</text>
</comment>
<sequence>MYSIRYDNREKNRYSESNGSRVQDWAHSQRSRRNRQVASDHNFLFMQNGVFWFFFLLPRKRMKKNVLWTWVHHVSRGCRIWSMDTKKCSLGVGALKKGLSYLHGPVRV</sequence>
<dbReference type="EMBL" id="JAYMYS010000016">
    <property type="protein sequence ID" value="KAK7379760.1"/>
    <property type="molecule type" value="Genomic_DNA"/>
</dbReference>
<evidence type="ECO:0000313" key="3">
    <source>
        <dbReference type="Proteomes" id="UP001386955"/>
    </source>
</evidence>
<keyword evidence="3" id="KW-1185">Reference proteome</keyword>
<gene>
    <name evidence="2" type="ORF">VNO78_34278</name>
</gene>
<dbReference type="Proteomes" id="UP001386955">
    <property type="component" value="Unassembled WGS sequence"/>
</dbReference>
<proteinExistence type="predicted"/>
<feature type="region of interest" description="Disordered" evidence="1">
    <location>
        <begin position="1"/>
        <end position="28"/>
    </location>
</feature>
<dbReference type="AlphaFoldDB" id="A0AAN9RKC6"/>
<name>A0AAN9RKC6_PSOTE</name>
<reference evidence="2 3" key="1">
    <citation type="submission" date="2024-01" db="EMBL/GenBank/DDBJ databases">
        <title>The genomes of 5 underutilized Papilionoideae crops provide insights into root nodulation and disease resistanc.</title>
        <authorList>
            <person name="Jiang F."/>
        </authorList>
    </citation>
    <scope>NUCLEOTIDE SEQUENCE [LARGE SCALE GENOMIC DNA]</scope>
    <source>
        <strain evidence="2">DUOXIRENSHENG_FW03</strain>
        <tissue evidence="2">Leaves</tissue>
    </source>
</reference>
<feature type="compositionally biased region" description="Basic and acidic residues" evidence="1">
    <location>
        <begin position="1"/>
        <end position="14"/>
    </location>
</feature>
<evidence type="ECO:0000313" key="2">
    <source>
        <dbReference type="EMBL" id="KAK7379760.1"/>
    </source>
</evidence>